<dbReference type="PANTHER" id="PTHR12863:SF1">
    <property type="entry name" value="FATTY ACID 2-HYDROXYLASE"/>
    <property type="match status" value="1"/>
</dbReference>
<evidence type="ECO:0000256" key="13">
    <source>
        <dbReference type="ARBA" id="ARBA00023160"/>
    </source>
</evidence>
<organism evidence="16 17">
    <name type="scientific">Laceyella putida</name>
    <dbReference type="NCBI Taxonomy" id="110101"/>
    <lineage>
        <taxon>Bacteria</taxon>
        <taxon>Bacillati</taxon>
        <taxon>Bacillota</taxon>
        <taxon>Bacilli</taxon>
        <taxon>Bacillales</taxon>
        <taxon>Thermoactinomycetaceae</taxon>
        <taxon>Laceyella</taxon>
    </lineage>
</organism>
<protein>
    <submittedName>
        <fullName evidence="16">Sterol desaturase family protein</fullName>
    </submittedName>
</protein>
<feature type="transmembrane region" description="Helical" evidence="14">
    <location>
        <begin position="91"/>
        <end position="112"/>
    </location>
</feature>
<keyword evidence="7" id="KW-0276">Fatty acid metabolism</keyword>
<keyword evidence="10" id="KW-0560">Oxidoreductase</keyword>
<accession>A0ABW2RF47</accession>
<reference evidence="17" key="1">
    <citation type="journal article" date="2019" name="Int. J. Syst. Evol. Microbiol.">
        <title>The Global Catalogue of Microorganisms (GCM) 10K type strain sequencing project: providing services to taxonomists for standard genome sequencing and annotation.</title>
        <authorList>
            <consortium name="The Broad Institute Genomics Platform"/>
            <consortium name="The Broad Institute Genome Sequencing Center for Infectious Disease"/>
            <person name="Wu L."/>
            <person name="Ma J."/>
        </authorList>
    </citation>
    <scope>NUCLEOTIDE SEQUENCE [LARGE SCALE GENOMIC DNA]</scope>
    <source>
        <strain evidence="17">CGMCC 1.12942</strain>
    </source>
</reference>
<keyword evidence="4 14" id="KW-0812">Transmembrane</keyword>
<dbReference type="Pfam" id="PF04116">
    <property type="entry name" value="FA_hydroxylase"/>
    <property type="match status" value="1"/>
</dbReference>
<evidence type="ECO:0000256" key="3">
    <source>
        <dbReference type="ARBA" id="ARBA00022516"/>
    </source>
</evidence>
<dbReference type="RefSeq" id="WP_379862783.1">
    <property type="nucleotide sequence ID" value="NZ_JBHTBW010000002.1"/>
</dbReference>
<feature type="transmembrane region" description="Helical" evidence="14">
    <location>
        <begin position="118"/>
        <end position="136"/>
    </location>
</feature>
<evidence type="ECO:0000256" key="12">
    <source>
        <dbReference type="ARBA" id="ARBA00023136"/>
    </source>
</evidence>
<feature type="transmembrane region" description="Helical" evidence="14">
    <location>
        <begin position="12"/>
        <end position="30"/>
    </location>
</feature>
<comment type="caution">
    <text evidence="16">The sequence shown here is derived from an EMBL/GenBank/DDBJ whole genome shotgun (WGS) entry which is preliminary data.</text>
</comment>
<keyword evidence="9 14" id="KW-1133">Transmembrane helix</keyword>
<feature type="transmembrane region" description="Helical" evidence="14">
    <location>
        <begin position="36"/>
        <end position="56"/>
    </location>
</feature>
<evidence type="ECO:0000313" key="17">
    <source>
        <dbReference type="Proteomes" id="UP001596500"/>
    </source>
</evidence>
<dbReference type="EMBL" id="JBHTBW010000002">
    <property type="protein sequence ID" value="MFC7439598.1"/>
    <property type="molecule type" value="Genomic_DNA"/>
</dbReference>
<dbReference type="InterPro" id="IPR006694">
    <property type="entry name" value="Fatty_acid_hydroxylase"/>
</dbReference>
<evidence type="ECO:0000256" key="14">
    <source>
        <dbReference type="SAM" id="Phobius"/>
    </source>
</evidence>
<proteinExistence type="predicted"/>
<evidence type="ECO:0000256" key="2">
    <source>
        <dbReference type="ARBA" id="ARBA00004477"/>
    </source>
</evidence>
<evidence type="ECO:0000256" key="4">
    <source>
        <dbReference type="ARBA" id="ARBA00022692"/>
    </source>
</evidence>
<comment type="subcellular location">
    <subcellularLocation>
        <location evidence="2">Endoplasmic reticulum membrane</location>
        <topology evidence="2">Multi-pass membrane protein</topology>
    </subcellularLocation>
</comment>
<keyword evidence="6" id="KW-0256">Endoplasmic reticulum</keyword>
<name>A0ABW2RF47_9BACL</name>
<dbReference type="Proteomes" id="UP001596500">
    <property type="component" value="Unassembled WGS sequence"/>
</dbReference>
<evidence type="ECO:0000256" key="9">
    <source>
        <dbReference type="ARBA" id="ARBA00022989"/>
    </source>
</evidence>
<keyword evidence="5" id="KW-0479">Metal-binding</keyword>
<sequence>MKKTVVKEFMLFPDILLTGMFFVISLALTIPHLASIHAWVAVALGMLAYAASEYFIHRFFFHMSPPNHPTLLKLVKRLHYDHHVDPNDLHLLFLPCWYSLPLISLSAGIVFLLTSSPAWTVSFVTGVVGFLLYYEWCHYIAHRPVQPLTPWGRWMKKIHLWHHFKNEHYWYGVTNPAFDLLMGTFQNEKEVEKSETVRDLERRKGGSR</sequence>
<evidence type="ECO:0000256" key="8">
    <source>
        <dbReference type="ARBA" id="ARBA00022833"/>
    </source>
</evidence>
<keyword evidence="12 14" id="KW-0472">Membrane</keyword>
<evidence type="ECO:0000256" key="6">
    <source>
        <dbReference type="ARBA" id="ARBA00022824"/>
    </source>
</evidence>
<keyword evidence="11" id="KW-0443">Lipid metabolism</keyword>
<keyword evidence="3" id="KW-0444">Lipid biosynthesis</keyword>
<evidence type="ECO:0000256" key="1">
    <source>
        <dbReference type="ARBA" id="ARBA00001947"/>
    </source>
</evidence>
<evidence type="ECO:0000256" key="7">
    <source>
        <dbReference type="ARBA" id="ARBA00022832"/>
    </source>
</evidence>
<evidence type="ECO:0000256" key="10">
    <source>
        <dbReference type="ARBA" id="ARBA00023002"/>
    </source>
</evidence>
<evidence type="ECO:0000256" key="11">
    <source>
        <dbReference type="ARBA" id="ARBA00023098"/>
    </source>
</evidence>
<comment type="cofactor">
    <cofactor evidence="1">
        <name>Zn(2+)</name>
        <dbReference type="ChEBI" id="CHEBI:29105"/>
    </cofactor>
</comment>
<dbReference type="PANTHER" id="PTHR12863">
    <property type="entry name" value="FATTY ACID HYDROXYLASE"/>
    <property type="match status" value="1"/>
</dbReference>
<evidence type="ECO:0000256" key="5">
    <source>
        <dbReference type="ARBA" id="ARBA00022723"/>
    </source>
</evidence>
<keyword evidence="13" id="KW-0275">Fatty acid biosynthesis</keyword>
<gene>
    <name evidence="16" type="ORF">ACFQNG_00220</name>
</gene>
<keyword evidence="17" id="KW-1185">Reference proteome</keyword>
<evidence type="ECO:0000313" key="16">
    <source>
        <dbReference type="EMBL" id="MFC7439598.1"/>
    </source>
</evidence>
<feature type="domain" description="Fatty acid hydroxylase" evidence="15">
    <location>
        <begin position="43"/>
        <end position="184"/>
    </location>
</feature>
<dbReference type="InterPro" id="IPR014430">
    <property type="entry name" value="Scs7"/>
</dbReference>
<keyword evidence="8" id="KW-0862">Zinc</keyword>
<evidence type="ECO:0000259" key="15">
    <source>
        <dbReference type="Pfam" id="PF04116"/>
    </source>
</evidence>